<keyword evidence="8" id="KW-0489">Methyltransferase</keyword>
<dbReference type="AlphaFoldDB" id="A0A0P1BK16"/>
<comment type="similarity">
    <text evidence="2">Belongs to the WD repeat SWD2 family.</text>
</comment>
<feature type="compositionally biased region" description="Low complexity" evidence="7">
    <location>
        <begin position="17"/>
        <end position="36"/>
    </location>
</feature>
<organism evidence="8 9">
    <name type="scientific">Ceraceosorus bombacis</name>
    <dbReference type="NCBI Taxonomy" id="401625"/>
    <lineage>
        <taxon>Eukaryota</taxon>
        <taxon>Fungi</taxon>
        <taxon>Dikarya</taxon>
        <taxon>Basidiomycota</taxon>
        <taxon>Ustilaginomycotina</taxon>
        <taxon>Exobasidiomycetes</taxon>
        <taxon>Ceraceosorales</taxon>
        <taxon>Ceraceosoraceae</taxon>
        <taxon>Ceraceosorus</taxon>
    </lineage>
</organism>
<evidence type="ECO:0000256" key="3">
    <source>
        <dbReference type="ARBA" id="ARBA00022574"/>
    </source>
</evidence>
<keyword evidence="5" id="KW-0539">Nucleus</keyword>
<dbReference type="STRING" id="401625.A0A0P1BK16"/>
<feature type="compositionally biased region" description="Basic and acidic residues" evidence="7">
    <location>
        <begin position="37"/>
        <end position="46"/>
    </location>
</feature>
<evidence type="ECO:0000256" key="5">
    <source>
        <dbReference type="ARBA" id="ARBA00023242"/>
    </source>
</evidence>
<dbReference type="OrthoDB" id="27537at2759"/>
<dbReference type="PROSITE" id="PS50294">
    <property type="entry name" value="WD_REPEATS_REGION"/>
    <property type="match status" value="1"/>
</dbReference>
<dbReference type="InterPro" id="IPR037867">
    <property type="entry name" value="Swd2/WDR82"/>
</dbReference>
<feature type="repeat" description="WD" evidence="6">
    <location>
        <begin position="178"/>
        <end position="219"/>
    </location>
</feature>
<keyword evidence="8" id="KW-0808">Transferase</keyword>
<dbReference type="InterPro" id="IPR036322">
    <property type="entry name" value="WD40_repeat_dom_sf"/>
</dbReference>
<evidence type="ECO:0000313" key="9">
    <source>
        <dbReference type="Proteomes" id="UP000054845"/>
    </source>
</evidence>
<sequence>MNGTSTHHIGAVAGYAASASSRATGPSGVSASGSKKSASEGTDKHPPAGYVTISNNLLASLRPTKVFRPAQPAALSKHDATTEQVGSLTHSDQSKLPHITSMCFDDRGEHLVTAAENETFQVYDCRKGKSTRTLYSKKYGVHLTRFTHTNSAIIHASTKEDDTIRQHSLEKNTYLQYHRGHKAKVTTLQMSPLDETFLSGAVDESVRLWDLRSSHTQGLMRVKGHPIVAYDSTGLVFALTISERALVLLYDVRSFHLTPFLSIALPERTVPTALAFSPSGTSGSDGSLLLVGTANDTLYILDTRAGVLRFRLVGHQGLQDVAGGMGATEAIQEAGISGQEFSWSADGAFIVAGTSSGDVLYWAIPASAQASLTEPIDIHPFKSSQRHSSGAIRSLAFNPRAAMLATASHDLTMWLVPPPEE</sequence>
<dbReference type="GO" id="GO:0032259">
    <property type="term" value="P:methylation"/>
    <property type="evidence" value="ECO:0007669"/>
    <property type="project" value="UniProtKB-KW"/>
</dbReference>
<reference evidence="8 9" key="1">
    <citation type="submission" date="2014-09" db="EMBL/GenBank/DDBJ databases">
        <authorList>
            <person name="Magalhaes I.L.F."/>
            <person name="Oliveira U."/>
            <person name="Santos F.R."/>
            <person name="Vidigal T.H.D.A."/>
            <person name="Brescovit A.D."/>
            <person name="Santos A.J."/>
        </authorList>
    </citation>
    <scope>NUCLEOTIDE SEQUENCE [LARGE SCALE GENOMIC DNA]</scope>
</reference>
<protein>
    <submittedName>
        <fullName evidence="8">Histone H3 (Lys4) methyltransferase complex and RNA cleavage factor II complex, subunit SWD2</fullName>
    </submittedName>
</protein>
<dbReference type="GO" id="GO:0008168">
    <property type="term" value="F:methyltransferase activity"/>
    <property type="evidence" value="ECO:0007669"/>
    <property type="project" value="UniProtKB-KW"/>
</dbReference>
<feature type="region of interest" description="Disordered" evidence="7">
    <location>
        <begin position="17"/>
        <end position="49"/>
    </location>
</feature>
<dbReference type="PANTHER" id="PTHR19861">
    <property type="entry name" value="WD40 REPEAT PROTEIN SWD2"/>
    <property type="match status" value="1"/>
</dbReference>
<dbReference type="PANTHER" id="PTHR19861:SF0">
    <property type="entry name" value="WD REPEAT-CONTAINING PROTEIN 82"/>
    <property type="match status" value="1"/>
</dbReference>
<dbReference type="GO" id="GO:0003682">
    <property type="term" value="F:chromatin binding"/>
    <property type="evidence" value="ECO:0007669"/>
    <property type="project" value="TreeGrafter"/>
</dbReference>
<keyword evidence="4" id="KW-0677">Repeat</keyword>
<dbReference type="Proteomes" id="UP000054845">
    <property type="component" value="Unassembled WGS sequence"/>
</dbReference>
<evidence type="ECO:0000256" key="4">
    <source>
        <dbReference type="ARBA" id="ARBA00022737"/>
    </source>
</evidence>
<evidence type="ECO:0000256" key="6">
    <source>
        <dbReference type="PROSITE-ProRule" id="PRU00221"/>
    </source>
</evidence>
<dbReference type="SMART" id="SM00320">
    <property type="entry name" value="WD40"/>
    <property type="match status" value="4"/>
</dbReference>
<name>A0A0P1BK16_9BASI</name>
<dbReference type="Pfam" id="PF00400">
    <property type="entry name" value="WD40"/>
    <property type="match status" value="3"/>
</dbReference>
<evidence type="ECO:0000256" key="2">
    <source>
        <dbReference type="ARBA" id="ARBA00005616"/>
    </source>
</evidence>
<keyword evidence="3 6" id="KW-0853">WD repeat</keyword>
<dbReference type="EMBL" id="CCYA01000278">
    <property type="protein sequence ID" value="CEH16135.1"/>
    <property type="molecule type" value="Genomic_DNA"/>
</dbReference>
<dbReference type="InterPro" id="IPR001680">
    <property type="entry name" value="WD40_rpt"/>
</dbReference>
<dbReference type="PROSITE" id="PS50082">
    <property type="entry name" value="WD_REPEATS_2"/>
    <property type="match status" value="1"/>
</dbReference>
<dbReference type="InterPro" id="IPR015943">
    <property type="entry name" value="WD40/YVTN_repeat-like_dom_sf"/>
</dbReference>
<accession>A0A0P1BK16</accession>
<dbReference type="GO" id="GO:0016070">
    <property type="term" value="P:RNA metabolic process"/>
    <property type="evidence" value="ECO:0007669"/>
    <property type="project" value="UniProtKB-ARBA"/>
</dbReference>
<evidence type="ECO:0000256" key="1">
    <source>
        <dbReference type="ARBA" id="ARBA00004123"/>
    </source>
</evidence>
<proteinExistence type="inferred from homology"/>
<dbReference type="GO" id="GO:0048188">
    <property type="term" value="C:Set1C/COMPASS complex"/>
    <property type="evidence" value="ECO:0007669"/>
    <property type="project" value="TreeGrafter"/>
</dbReference>
<evidence type="ECO:0000256" key="7">
    <source>
        <dbReference type="SAM" id="MobiDB-lite"/>
    </source>
</evidence>
<dbReference type="Gene3D" id="2.130.10.10">
    <property type="entry name" value="YVTN repeat-like/Quinoprotein amine dehydrogenase"/>
    <property type="match status" value="2"/>
</dbReference>
<comment type="subcellular location">
    <subcellularLocation>
        <location evidence="1">Nucleus</location>
    </subcellularLocation>
</comment>
<keyword evidence="9" id="KW-1185">Reference proteome</keyword>
<evidence type="ECO:0000313" key="8">
    <source>
        <dbReference type="EMBL" id="CEH16135.1"/>
    </source>
</evidence>
<dbReference type="SUPFAM" id="SSF50978">
    <property type="entry name" value="WD40 repeat-like"/>
    <property type="match status" value="1"/>
</dbReference>